<evidence type="ECO:0000256" key="1">
    <source>
        <dbReference type="SAM" id="Phobius"/>
    </source>
</evidence>
<dbReference type="OrthoDB" id="9887059at2"/>
<feature type="transmembrane region" description="Helical" evidence="1">
    <location>
        <begin position="42"/>
        <end position="61"/>
    </location>
</feature>
<feature type="transmembrane region" description="Helical" evidence="1">
    <location>
        <begin position="73"/>
        <end position="93"/>
    </location>
</feature>
<keyword evidence="1" id="KW-0472">Membrane</keyword>
<gene>
    <name evidence="2" type="ORF">DSM106972_027340</name>
</gene>
<dbReference type="EMBL" id="RSCL01000006">
    <property type="protein sequence ID" value="RUT06477.1"/>
    <property type="molecule type" value="Genomic_DNA"/>
</dbReference>
<sequence>MVDRFVMFWGLISTLCTGAIASVLGFYSVSWLPANHNILRSIVIYFVYWILLANLQATLLDRKFKNKKFASRWFFTTSIVGILVMFLHDFIVLKVMDINTGGQGAIALLYTLPSLAVSGGFILAFAQFLLIRNRYKPNFQSNEVELNMFWLFIGVLSWVAGFAVLFFGAIFPPLLLVFPIVSTIKGWFINKFLQATKE</sequence>
<feature type="transmembrane region" description="Helical" evidence="1">
    <location>
        <begin position="105"/>
        <end position="129"/>
    </location>
</feature>
<dbReference type="AlphaFoldDB" id="A0A3S1CFR3"/>
<keyword evidence="1" id="KW-1133">Transmembrane helix</keyword>
<feature type="transmembrane region" description="Helical" evidence="1">
    <location>
        <begin position="149"/>
        <end position="170"/>
    </location>
</feature>
<organism evidence="2 3">
    <name type="scientific">Dulcicalothrix desertica PCC 7102</name>
    <dbReference type="NCBI Taxonomy" id="232991"/>
    <lineage>
        <taxon>Bacteria</taxon>
        <taxon>Bacillati</taxon>
        <taxon>Cyanobacteriota</taxon>
        <taxon>Cyanophyceae</taxon>
        <taxon>Nostocales</taxon>
        <taxon>Calotrichaceae</taxon>
        <taxon>Dulcicalothrix</taxon>
    </lineage>
</organism>
<reference evidence="2" key="2">
    <citation type="journal article" date="2019" name="Genome Biol. Evol.">
        <title>Day and night: Metabolic profiles and evolutionary relationships of six axenic non-marine cyanobacteria.</title>
        <authorList>
            <person name="Will S.E."/>
            <person name="Henke P."/>
            <person name="Boedeker C."/>
            <person name="Huang S."/>
            <person name="Brinkmann H."/>
            <person name="Rohde M."/>
            <person name="Jarek M."/>
            <person name="Friedl T."/>
            <person name="Seufert S."/>
            <person name="Schumacher M."/>
            <person name="Overmann J."/>
            <person name="Neumann-Schaal M."/>
            <person name="Petersen J."/>
        </authorList>
    </citation>
    <scope>NUCLEOTIDE SEQUENCE [LARGE SCALE GENOMIC DNA]</scope>
    <source>
        <strain evidence="2">PCC 7102</strain>
    </source>
</reference>
<evidence type="ECO:0000313" key="2">
    <source>
        <dbReference type="EMBL" id="RUT06477.1"/>
    </source>
</evidence>
<keyword evidence="3" id="KW-1185">Reference proteome</keyword>
<accession>A0A3S1CFR3</accession>
<dbReference type="Proteomes" id="UP000271624">
    <property type="component" value="Unassembled WGS sequence"/>
</dbReference>
<keyword evidence="1" id="KW-0812">Transmembrane</keyword>
<proteinExistence type="predicted"/>
<comment type="caution">
    <text evidence="2">The sequence shown here is derived from an EMBL/GenBank/DDBJ whole genome shotgun (WGS) entry which is preliminary data.</text>
</comment>
<evidence type="ECO:0000313" key="3">
    <source>
        <dbReference type="Proteomes" id="UP000271624"/>
    </source>
</evidence>
<protein>
    <submittedName>
        <fullName evidence="2">Uncharacterized protein</fullName>
    </submittedName>
</protein>
<dbReference type="RefSeq" id="WP_127081286.1">
    <property type="nucleotide sequence ID" value="NZ_RSCL01000006.1"/>
</dbReference>
<name>A0A3S1CFR3_9CYAN</name>
<reference evidence="2" key="1">
    <citation type="submission" date="2018-12" db="EMBL/GenBank/DDBJ databases">
        <authorList>
            <person name="Will S."/>
            <person name="Neumann-Schaal M."/>
            <person name="Henke P."/>
        </authorList>
    </citation>
    <scope>NUCLEOTIDE SEQUENCE</scope>
    <source>
        <strain evidence="2">PCC 7102</strain>
    </source>
</reference>
<feature type="transmembrane region" description="Helical" evidence="1">
    <location>
        <begin position="7"/>
        <end position="30"/>
    </location>
</feature>